<dbReference type="AlphaFoldDB" id="A0A6V7XL72"/>
<dbReference type="EMBL" id="CAJEWN010001793">
    <property type="protein sequence ID" value="CAD2200060.1"/>
    <property type="molecule type" value="Genomic_DNA"/>
</dbReference>
<comment type="caution">
    <text evidence="2">The sequence shown here is derived from an EMBL/GenBank/DDBJ whole genome shotgun (WGS) entry which is preliminary data.</text>
</comment>
<proteinExistence type="predicted"/>
<feature type="compositionally biased region" description="Polar residues" evidence="1">
    <location>
        <begin position="244"/>
        <end position="257"/>
    </location>
</feature>
<reference evidence="2 3" key="1">
    <citation type="submission" date="2020-08" db="EMBL/GenBank/DDBJ databases">
        <authorList>
            <person name="Koutsovoulos G."/>
            <person name="Danchin GJ E."/>
        </authorList>
    </citation>
    <scope>NUCLEOTIDE SEQUENCE [LARGE SCALE GENOMIC DNA]</scope>
</reference>
<sequence length="462" mass="53824">MLTKWRNKLLIEYIIYREWLCGPNNKGQNNLEEDSYCINSYLDEAWKEINKYYWYGEEALLIIINSEGEEEDIIWNIIFKIYLEPEEYSTSQLDATAYPSFLQASLDALMSLYNKKGSEEFKNVEEWHKFLLNKNKGRSFFNRGRWNDLIKTNLRKNNLLKNNKGRRHMHTAKLLNLLKENNEDINPEILKIRETILSATPSDLEAITDCSAQSLIDLSCNVGDNLTETVSESISEISESSSIPKNGQSFESPSTDTSILNYRDNANEIEEVLDTNTTTDDNSSIFLQDISTSEVGTSVSIPSNSPSFLQHLDYEMKAFINFEDLFAKMTNKKEISEDYLLQMFSLLIETNEHIEVLIFQKHFLIYLNIAIIVKTIEEGLKLEIFFGDNIKNFKFVNELWIEFKEKILNMSKNEEIGIDVEEKRLNYILKLVYRFLYNSKNWGNLSNEWTKRFVHIGEGSGT</sequence>
<evidence type="ECO:0000313" key="2">
    <source>
        <dbReference type="EMBL" id="CAD2200060.1"/>
    </source>
</evidence>
<evidence type="ECO:0000313" key="3">
    <source>
        <dbReference type="Proteomes" id="UP000580250"/>
    </source>
</evidence>
<feature type="region of interest" description="Disordered" evidence="1">
    <location>
        <begin position="236"/>
        <end position="257"/>
    </location>
</feature>
<gene>
    <name evidence="2" type="ORF">MENT_LOCUS53501</name>
</gene>
<dbReference type="Proteomes" id="UP000580250">
    <property type="component" value="Unassembled WGS sequence"/>
</dbReference>
<organism evidence="2 3">
    <name type="scientific">Meloidogyne enterolobii</name>
    <name type="common">Root-knot nematode worm</name>
    <name type="synonym">Meloidogyne mayaguensis</name>
    <dbReference type="NCBI Taxonomy" id="390850"/>
    <lineage>
        <taxon>Eukaryota</taxon>
        <taxon>Metazoa</taxon>
        <taxon>Ecdysozoa</taxon>
        <taxon>Nematoda</taxon>
        <taxon>Chromadorea</taxon>
        <taxon>Rhabditida</taxon>
        <taxon>Tylenchina</taxon>
        <taxon>Tylenchomorpha</taxon>
        <taxon>Tylenchoidea</taxon>
        <taxon>Meloidogynidae</taxon>
        <taxon>Meloidogyninae</taxon>
        <taxon>Meloidogyne</taxon>
    </lineage>
</organism>
<dbReference type="OrthoDB" id="5904839at2759"/>
<protein>
    <submittedName>
        <fullName evidence="2">Uncharacterized protein</fullName>
    </submittedName>
</protein>
<name>A0A6V7XL72_MELEN</name>
<accession>A0A6V7XL72</accession>
<evidence type="ECO:0000256" key="1">
    <source>
        <dbReference type="SAM" id="MobiDB-lite"/>
    </source>
</evidence>